<evidence type="ECO:0000313" key="3">
    <source>
        <dbReference type="EMBL" id="ACX96935.1"/>
    </source>
</evidence>
<dbReference type="OrthoDB" id="9793499at2"/>
<organism evidence="3 4">
    <name type="scientific">Halothiobacillus neapolitanus (strain ATCC 23641 / DSM 15147 / CIP 104769 / NCIMB 8539 / c2)</name>
    <name type="common">Thiobacillus neapolitanus</name>
    <dbReference type="NCBI Taxonomy" id="555778"/>
    <lineage>
        <taxon>Bacteria</taxon>
        <taxon>Pseudomonadati</taxon>
        <taxon>Pseudomonadota</taxon>
        <taxon>Gammaproteobacteria</taxon>
        <taxon>Chromatiales</taxon>
        <taxon>Halothiobacillaceae</taxon>
        <taxon>Halothiobacillus</taxon>
    </lineage>
</organism>
<keyword evidence="1" id="KW-0521">NADP</keyword>
<dbReference type="EMBL" id="CP001801">
    <property type="protein sequence ID" value="ACX96935.1"/>
    <property type="molecule type" value="Genomic_DNA"/>
</dbReference>
<name>D0KW32_HALNC</name>
<keyword evidence="4" id="KW-1185">Reference proteome</keyword>
<protein>
    <submittedName>
        <fullName evidence="3">Dihydrofolate reductase</fullName>
        <ecNumber evidence="3">1.5.1.3</ecNumber>
    </submittedName>
</protein>
<evidence type="ECO:0000256" key="2">
    <source>
        <dbReference type="ARBA" id="ARBA00023002"/>
    </source>
</evidence>
<dbReference type="Proteomes" id="UP000009102">
    <property type="component" value="Chromosome"/>
</dbReference>
<dbReference type="HOGENOM" id="CLU_010194_1_3_6"/>
<proteinExistence type="predicted"/>
<dbReference type="RefSeq" id="WP_012824967.1">
    <property type="nucleotide sequence ID" value="NC_013422.1"/>
</dbReference>
<dbReference type="SUPFAM" id="SSF51735">
    <property type="entry name" value="NAD(P)-binding Rossmann-fold domains"/>
    <property type="match status" value="1"/>
</dbReference>
<dbReference type="PANTHER" id="PTHR43639:SF6">
    <property type="entry name" value="DIHYDROMONAPTERIN REDUCTASE"/>
    <property type="match status" value="1"/>
</dbReference>
<dbReference type="STRING" id="555778.Hneap_2118"/>
<dbReference type="eggNOG" id="COG1028">
    <property type="taxonomic scope" value="Bacteria"/>
</dbReference>
<dbReference type="PRINTS" id="PR00081">
    <property type="entry name" value="GDHRDH"/>
</dbReference>
<dbReference type="PANTHER" id="PTHR43639">
    <property type="entry name" value="OXIDOREDUCTASE, SHORT-CHAIN DEHYDROGENASE/REDUCTASE FAMILY (AFU_ORTHOLOGUE AFUA_5G02870)"/>
    <property type="match status" value="1"/>
</dbReference>
<evidence type="ECO:0000256" key="1">
    <source>
        <dbReference type="ARBA" id="ARBA00022857"/>
    </source>
</evidence>
<dbReference type="AlphaFoldDB" id="D0KW32"/>
<gene>
    <name evidence="3" type="ordered locus">Hneap_2118</name>
</gene>
<dbReference type="KEGG" id="hna:Hneap_2118"/>
<dbReference type="EC" id="1.5.1.3" evidence="3"/>
<evidence type="ECO:0000313" key="4">
    <source>
        <dbReference type="Proteomes" id="UP000009102"/>
    </source>
</evidence>
<dbReference type="Pfam" id="PF13561">
    <property type="entry name" value="adh_short_C2"/>
    <property type="match status" value="1"/>
</dbReference>
<keyword evidence="2 3" id="KW-0560">Oxidoreductase</keyword>
<sequence>MNARRTLLITGVSRRIGAHLAAHYLARGDRVIGTYRQETDELAKLREQGLHAVQIDLTDTAALAGLIDDIAAYTDRLDAIVHNASIWPSDADCDADCTRQPPLISQLYQLHVTTPVQLTLALQHRLPAPIKDGRATRTVVFLTDTKVSAGSDGHLHYLASKAAAQSAMRSLAISLAPHTRANAIAPGLILFHEQDSAEKRANRLAKNLLPFEPGAEVIAQSMDYLLDCSAVTGITLPVDCGLHLLNPSARD</sequence>
<dbReference type="InterPro" id="IPR002347">
    <property type="entry name" value="SDR_fam"/>
</dbReference>
<reference evidence="3 4" key="1">
    <citation type="submission" date="2009-10" db="EMBL/GenBank/DDBJ databases">
        <title>Complete sequence of Halothiobacillus neapolitanus c2.</title>
        <authorList>
            <consortium name="US DOE Joint Genome Institute"/>
            <person name="Lucas S."/>
            <person name="Copeland A."/>
            <person name="Lapidus A."/>
            <person name="Glavina del Rio T."/>
            <person name="Tice H."/>
            <person name="Bruce D."/>
            <person name="Goodwin L."/>
            <person name="Pitluck S."/>
            <person name="Davenport K."/>
            <person name="Brettin T."/>
            <person name="Detter J.C."/>
            <person name="Han C."/>
            <person name="Tapia R."/>
            <person name="Larimer F."/>
            <person name="Land M."/>
            <person name="Hauser L."/>
            <person name="Kyrpides N."/>
            <person name="Mikhailova N."/>
            <person name="Kerfeld C."/>
            <person name="Cannon G."/>
            <person name="Heinhort S."/>
        </authorList>
    </citation>
    <scope>NUCLEOTIDE SEQUENCE [LARGE SCALE GENOMIC DNA]</scope>
    <source>
        <strain evidence="4">ATCC 23641 / c2</strain>
    </source>
</reference>
<accession>D0KW32</accession>
<dbReference type="InterPro" id="IPR036291">
    <property type="entry name" value="NAD(P)-bd_dom_sf"/>
</dbReference>
<dbReference type="GO" id="GO:0004146">
    <property type="term" value="F:dihydrofolate reductase activity"/>
    <property type="evidence" value="ECO:0007669"/>
    <property type="project" value="UniProtKB-EC"/>
</dbReference>
<dbReference type="Gene3D" id="3.40.50.720">
    <property type="entry name" value="NAD(P)-binding Rossmann-like Domain"/>
    <property type="match status" value="1"/>
</dbReference>